<evidence type="ECO:0000259" key="6">
    <source>
        <dbReference type="Pfam" id="PF04932"/>
    </source>
</evidence>
<dbReference type="AlphaFoldDB" id="A0A7V4U219"/>
<evidence type="ECO:0000256" key="3">
    <source>
        <dbReference type="ARBA" id="ARBA00022989"/>
    </source>
</evidence>
<feature type="transmembrane region" description="Helical" evidence="5">
    <location>
        <begin position="87"/>
        <end position="106"/>
    </location>
</feature>
<feature type="transmembrane region" description="Helical" evidence="5">
    <location>
        <begin position="49"/>
        <end position="75"/>
    </location>
</feature>
<dbReference type="PANTHER" id="PTHR37422">
    <property type="entry name" value="TEICHURONIC ACID BIOSYNTHESIS PROTEIN TUAE"/>
    <property type="match status" value="1"/>
</dbReference>
<dbReference type="Proteomes" id="UP000885779">
    <property type="component" value="Unassembled WGS sequence"/>
</dbReference>
<comment type="subcellular location">
    <subcellularLocation>
        <location evidence="1">Membrane</location>
        <topology evidence="1">Multi-pass membrane protein</topology>
    </subcellularLocation>
</comment>
<feature type="transmembrane region" description="Helical" evidence="5">
    <location>
        <begin position="143"/>
        <end position="164"/>
    </location>
</feature>
<feature type="transmembrane region" description="Helical" evidence="5">
    <location>
        <begin position="406"/>
        <end position="426"/>
    </location>
</feature>
<accession>A0A7V4U219</accession>
<sequence length="464" mass="53120">MAYRFDNNGTKFNFECILCVLERVHIWQVLLIMLPSVQRKSGIDILKDFLVFHIIFFIEKSEFLFLILIVSNFIAQTDFPFAEAFGIIKWIVLIGFVAINLINIGLKSDEKIIVHKKLYKAVGLFIFYLVFNSLLSIDIGLSLSKTAILTVSFLLWFLILPNYFKKKEQFLGLVTYLFYFFAAFLFLNIFLTVIAPGTFFKMGIYTRYSGIFENANTLGMFSFLSVVFILYKIKTGTRFEKILSFLMSLMVIANLLLTVSRSSMLGTFIVVTVFLYFYYRKLFYVEMTGIAVVVSILFLFPIIMDLLRLTSNPFSYREQLFTLAITNWKESILFGKGFGTAQILTSNVFTFLQHGYNLLIVGKHFHNAYIELLTETGIIGVLSFFPVLVIITSQIKKVLKAVRGKLRLLTLLFSGLIVGFLIQNLFESALFAPGNGITFLFWSFCGLLLSLPKITDSENESYAL</sequence>
<feature type="transmembrane region" description="Helical" evidence="5">
    <location>
        <begin position="176"/>
        <end position="195"/>
    </location>
</feature>
<feature type="transmembrane region" description="Helical" evidence="5">
    <location>
        <begin position="432"/>
        <end position="451"/>
    </location>
</feature>
<feature type="transmembrane region" description="Helical" evidence="5">
    <location>
        <begin position="290"/>
        <end position="310"/>
    </location>
</feature>
<dbReference type="Pfam" id="PF04932">
    <property type="entry name" value="Wzy_C"/>
    <property type="match status" value="1"/>
</dbReference>
<gene>
    <name evidence="7" type="ORF">ENK44_11960</name>
</gene>
<organism evidence="7">
    <name type="scientific">Caldithrix abyssi</name>
    <dbReference type="NCBI Taxonomy" id="187145"/>
    <lineage>
        <taxon>Bacteria</taxon>
        <taxon>Pseudomonadati</taxon>
        <taxon>Calditrichota</taxon>
        <taxon>Calditrichia</taxon>
        <taxon>Calditrichales</taxon>
        <taxon>Calditrichaceae</taxon>
        <taxon>Caldithrix</taxon>
    </lineage>
</organism>
<dbReference type="InterPro" id="IPR007016">
    <property type="entry name" value="O-antigen_ligase-rel_domated"/>
</dbReference>
<feature type="transmembrane region" description="Helical" evidence="5">
    <location>
        <begin position="118"/>
        <end position="137"/>
    </location>
</feature>
<feature type="transmembrane region" description="Helical" evidence="5">
    <location>
        <begin position="372"/>
        <end position="394"/>
    </location>
</feature>
<proteinExistence type="predicted"/>
<keyword evidence="3 5" id="KW-1133">Transmembrane helix</keyword>
<evidence type="ECO:0000256" key="4">
    <source>
        <dbReference type="ARBA" id="ARBA00023136"/>
    </source>
</evidence>
<evidence type="ECO:0000256" key="1">
    <source>
        <dbReference type="ARBA" id="ARBA00004141"/>
    </source>
</evidence>
<evidence type="ECO:0000256" key="5">
    <source>
        <dbReference type="SAM" id="Phobius"/>
    </source>
</evidence>
<dbReference type="EMBL" id="DRQG01000110">
    <property type="protein sequence ID" value="HGY56414.1"/>
    <property type="molecule type" value="Genomic_DNA"/>
</dbReference>
<protein>
    <recommendedName>
        <fullName evidence="6">O-antigen ligase-related domain-containing protein</fullName>
    </recommendedName>
</protein>
<dbReference type="GO" id="GO:0016020">
    <property type="term" value="C:membrane"/>
    <property type="evidence" value="ECO:0007669"/>
    <property type="project" value="UniProtKB-SubCell"/>
</dbReference>
<name>A0A7V4U219_CALAY</name>
<feature type="transmembrane region" description="Helical" evidence="5">
    <location>
        <begin position="215"/>
        <end position="233"/>
    </location>
</feature>
<evidence type="ECO:0000313" key="7">
    <source>
        <dbReference type="EMBL" id="HGY56414.1"/>
    </source>
</evidence>
<comment type="caution">
    <text evidence="7">The sequence shown here is derived from an EMBL/GenBank/DDBJ whole genome shotgun (WGS) entry which is preliminary data.</text>
</comment>
<reference evidence="7" key="1">
    <citation type="journal article" date="2020" name="mSystems">
        <title>Genome- and Community-Level Interaction Insights into Carbon Utilization and Element Cycling Functions of Hydrothermarchaeota in Hydrothermal Sediment.</title>
        <authorList>
            <person name="Zhou Z."/>
            <person name="Liu Y."/>
            <person name="Xu W."/>
            <person name="Pan J."/>
            <person name="Luo Z.H."/>
            <person name="Li M."/>
        </authorList>
    </citation>
    <scope>NUCLEOTIDE SEQUENCE [LARGE SCALE GENOMIC DNA]</scope>
    <source>
        <strain evidence="7">HyVt-577</strain>
    </source>
</reference>
<dbReference type="PANTHER" id="PTHR37422:SF17">
    <property type="entry name" value="O-ANTIGEN LIGASE"/>
    <property type="match status" value="1"/>
</dbReference>
<keyword evidence="2 5" id="KW-0812">Transmembrane</keyword>
<feature type="transmembrane region" description="Helical" evidence="5">
    <location>
        <begin position="245"/>
        <end position="278"/>
    </location>
</feature>
<dbReference type="InterPro" id="IPR051533">
    <property type="entry name" value="WaaL-like"/>
</dbReference>
<keyword evidence="4 5" id="KW-0472">Membrane</keyword>
<evidence type="ECO:0000256" key="2">
    <source>
        <dbReference type="ARBA" id="ARBA00022692"/>
    </source>
</evidence>
<feature type="domain" description="O-antigen ligase-related" evidence="6">
    <location>
        <begin position="247"/>
        <end position="385"/>
    </location>
</feature>